<dbReference type="RefSeq" id="WP_015281915.1">
    <property type="nucleotide sequence ID" value="NC_019940.1"/>
</dbReference>
<dbReference type="STRING" id="765912.Thimo_3103"/>
<reference evidence="2 3" key="1">
    <citation type="submission" date="2011-09" db="EMBL/GenBank/DDBJ databases">
        <title>Complete sequence of chromosome of Thioflavicoccus mobilis 8321.</title>
        <authorList>
            <consortium name="US DOE Joint Genome Institute"/>
            <person name="Lucas S."/>
            <person name="Han J."/>
            <person name="Lapidus A."/>
            <person name="Cheng J.-F."/>
            <person name="Goodwin L."/>
            <person name="Pitluck S."/>
            <person name="Peters L."/>
            <person name="Ovchinnikova G."/>
            <person name="Lu M."/>
            <person name="Detter J.C."/>
            <person name="Han C."/>
            <person name="Tapia R."/>
            <person name="Land M."/>
            <person name="Hauser L."/>
            <person name="Kyrpides N."/>
            <person name="Ivanova N."/>
            <person name="Pagani I."/>
            <person name="Vogl K."/>
            <person name="Liu Z."/>
            <person name="Imhoff J."/>
            <person name="Thiel V."/>
            <person name="Frigaard N.-U."/>
            <person name="Bryant D."/>
            <person name="Woyke T."/>
        </authorList>
    </citation>
    <scope>NUCLEOTIDE SEQUENCE [LARGE SCALE GENOMIC DNA]</scope>
    <source>
        <strain evidence="2 3">8321</strain>
    </source>
</reference>
<dbReference type="KEGG" id="tmb:Thimo_3103"/>
<dbReference type="Pfam" id="PF05258">
    <property type="entry name" value="DciA"/>
    <property type="match status" value="1"/>
</dbReference>
<dbReference type="eggNOG" id="COG4701">
    <property type="taxonomic scope" value="Bacteria"/>
</dbReference>
<dbReference type="OrthoDB" id="7061986at2"/>
<gene>
    <name evidence="2" type="ORF">Thimo_3103</name>
</gene>
<feature type="compositionally biased region" description="Basic and acidic residues" evidence="1">
    <location>
        <begin position="163"/>
        <end position="176"/>
    </location>
</feature>
<evidence type="ECO:0008006" key="4">
    <source>
        <dbReference type="Google" id="ProtNLM"/>
    </source>
</evidence>
<sequence length="176" mass="19801">MTKPLRQVAGFLQPSAALKVQFEEVRRDQEALREAREALPPSLRDHCRRAVFSQDEVTLVTESAVWATRLRFMAPEIVARLGRKYPAIRRCRVRITPTSSPIRDPRRSQPRAHLSQATAHHLTATAEMLTDPGLAAVFRRLAATADRPPAATVDAAEPANRSRSQDSHPDREWPDQ</sequence>
<feature type="region of interest" description="Disordered" evidence="1">
    <location>
        <begin position="145"/>
        <end position="176"/>
    </location>
</feature>
<name>L0H150_9GAMM</name>
<keyword evidence="3" id="KW-1185">Reference proteome</keyword>
<dbReference type="InterPro" id="IPR007922">
    <property type="entry name" value="DciA-like"/>
</dbReference>
<accession>L0H150</accession>
<proteinExistence type="predicted"/>
<protein>
    <recommendedName>
        <fullName evidence="4">DUF721 domain-containing protein</fullName>
    </recommendedName>
</protein>
<evidence type="ECO:0000313" key="3">
    <source>
        <dbReference type="Proteomes" id="UP000010816"/>
    </source>
</evidence>
<evidence type="ECO:0000256" key="1">
    <source>
        <dbReference type="SAM" id="MobiDB-lite"/>
    </source>
</evidence>
<dbReference type="HOGENOM" id="CLU_140301_0_0_6"/>
<dbReference type="Proteomes" id="UP000010816">
    <property type="component" value="Chromosome"/>
</dbReference>
<dbReference type="AlphaFoldDB" id="L0H150"/>
<evidence type="ECO:0000313" key="2">
    <source>
        <dbReference type="EMBL" id="AGA91787.1"/>
    </source>
</evidence>
<organism evidence="2 3">
    <name type="scientific">Thioflavicoccus mobilis 8321</name>
    <dbReference type="NCBI Taxonomy" id="765912"/>
    <lineage>
        <taxon>Bacteria</taxon>
        <taxon>Pseudomonadati</taxon>
        <taxon>Pseudomonadota</taxon>
        <taxon>Gammaproteobacteria</taxon>
        <taxon>Chromatiales</taxon>
        <taxon>Chromatiaceae</taxon>
        <taxon>Thioflavicoccus</taxon>
    </lineage>
</organism>
<dbReference type="EMBL" id="CP003051">
    <property type="protein sequence ID" value="AGA91787.1"/>
    <property type="molecule type" value="Genomic_DNA"/>
</dbReference>